<organism evidence="3 4">
    <name type="scientific">Acidiluteibacter ferrifornacis</name>
    <dbReference type="NCBI Taxonomy" id="2692424"/>
    <lineage>
        <taxon>Bacteria</taxon>
        <taxon>Pseudomonadati</taxon>
        <taxon>Bacteroidota</taxon>
        <taxon>Flavobacteriia</taxon>
        <taxon>Flavobacteriales</taxon>
        <taxon>Cryomorphaceae</taxon>
        <taxon>Acidiluteibacter</taxon>
    </lineage>
</organism>
<dbReference type="Proteomes" id="UP000470771">
    <property type="component" value="Unassembled WGS sequence"/>
</dbReference>
<feature type="domain" description="Outer membrane protein beta-barrel" evidence="2">
    <location>
        <begin position="19"/>
        <end position="192"/>
    </location>
</feature>
<name>A0A6N9NN08_9FLAO</name>
<keyword evidence="4" id="KW-1185">Reference proteome</keyword>
<sequence>MRKALCTVIGVLVTLACSAQSIVYGISGTLTSSNYAFKEGSSYTKNLKYPLNYGATGGLFIRYSPSKEQVSRKNPFRPVAQMEAKLANHVMITNSFPERSGNENYTDQIFRAEVPLLLGVEYMQKYHFLIGPSLNTNLAISSTVNYKDGTKREYSNTIRYYKRFGVGLNLSASYTYKFLIFSVQYERSLSPVKLQAFSQQFKLKMNTLRVGLAISLFNKNNEKNKNSIYRN</sequence>
<proteinExistence type="predicted"/>
<dbReference type="InterPro" id="IPR025665">
    <property type="entry name" value="Beta-barrel_OMP_2"/>
</dbReference>
<protein>
    <recommendedName>
        <fullName evidence="2">Outer membrane protein beta-barrel domain-containing protein</fullName>
    </recommendedName>
</protein>
<feature type="chain" id="PRO_5026780348" description="Outer membrane protein beta-barrel domain-containing protein" evidence="1">
    <location>
        <begin position="20"/>
        <end position="231"/>
    </location>
</feature>
<reference evidence="3 4" key="1">
    <citation type="submission" date="2019-12" db="EMBL/GenBank/DDBJ databases">
        <authorList>
            <person name="Zhao J."/>
        </authorList>
    </citation>
    <scope>NUCLEOTIDE SEQUENCE [LARGE SCALE GENOMIC DNA]</scope>
    <source>
        <strain evidence="3 4">S-15</strain>
    </source>
</reference>
<dbReference type="RefSeq" id="WP_160633808.1">
    <property type="nucleotide sequence ID" value="NZ_WWNE01000011.1"/>
</dbReference>
<evidence type="ECO:0000313" key="3">
    <source>
        <dbReference type="EMBL" id="NBG66851.1"/>
    </source>
</evidence>
<feature type="signal peptide" evidence="1">
    <location>
        <begin position="1"/>
        <end position="19"/>
    </location>
</feature>
<accession>A0A6N9NN08</accession>
<dbReference type="AlphaFoldDB" id="A0A6N9NN08"/>
<dbReference type="Pfam" id="PF13568">
    <property type="entry name" value="OMP_b-brl_2"/>
    <property type="match status" value="1"/>
</dbReference>
<dbReference type="EMBL" id="WWNE01000011">
    <property type="protein sequence ID" value="NBG66851.1"/>
    <property type="molecule type" value="Genomic_DNA"/>
</dbReference>
<evidence type="ECO:0000259" key="2">
    <source>
        <dbReference type="Pfam" id="PF13568"/>
    </source>
</evidence>
<gene>
    <name evidence="3" type="ORF">GQN54_12055</name>
</gene>
<comment type="caution">
    <text evidence="3">The sequence shown here is derived from an EMBL/GenBank/DDBJ whole genome shotgun (WGS) entry which is preliminary data.</text>
</comment>
<keyword evidence="1" id="KW-0732">Signal</keyword>
<evidence type="ECO:0000256" key="1">
    <source>
        <dbReference type="SAM" id="SignalP"/>
    </source>
</evidence>
<evidence type="ECO:0000313" key="4">
    <source>
        <dbReference type="Proteomes" id="UP000470771"/>
    </source>
</evidence>
<dbReference type="PROSITE" id="PS51257">
    <property type="entry name" value="PROKAR_LIPOPROTEIN"/>
    <property type="match status" value="1"/>
</dbReference>